<name>A0AAN6WD69_9PEZI</name>
<keyword evidence="2" id="KW-0812">Transmembrane</keyword>
<dbReference type="AlphaFoldDB" id="A0AAN6WD69"/>
<feature type="compositionally biased region" description="Polar residues" evidence="1">
    <location>
        <begin position="12"/>
        <end position="38"/>
    </location>
</feature>
<feature type="transmembrane region" description="Helical" evidence="2">
    <location>
        <begin position="290"/>
        <end position="317"/>
    </location>
</feature>
<dbReference type="EMBL" id="MU866114">
    <property type="protein sequence ID" value="KAK4179606.1"/>
    <property type="molecule type" value="Genomic_DNA"/>
</dbReference>
<protein>
    <submittedName>
        <fullName evidence="3">Uncharacterized protein</fullName>
    </submittedName>
</protein>
<comment type="caution">
    <text evidence="3">The sequence shown here is derived from an EMBL/GenBank/DDBJ whole genome shotgun (WGS) entry which is preliminary data.</text>
</comment>
<evidence type="ECO:0000256" key="1">
    <source>
        <dbReference type="SAM" id="MobiDB-lite"/>
    </source>
</evidence>
<dbReference type="Proteomes" id="UP001302321">
    <property type="component" value="Unassembled WGS sequence"/>
</dbReference>
<feature type="region of interest" description="Disordered" evidence="1">
    <location>
        <begin position="1"/>
        <end position="77"/>
    </location>
</feature>
<organism evidence="3 4">
    <name type="scientific">Triangularia setosa</name>
    <dbReference type="NCBI Taxonomy" id="2587417"/>
    <lineage>
        <taxon>Eukaryota</taxon>
        <taxon>Fungi</taxon>
        <taxon>Dikarya</taxon>
        <taxon>Ascomycota</taxon>
        <taxon>Pezizomycotina</taxon>
        <taxon>Sordariomycetes</taxon>
        <taxon>Sordariomycetidae</taxon>
        <taxon>Sordariales</taxon>
        <taxon>Podosporaceae</taxon>
        <taxon>Triangularia</taxon>
    </lineage>
</organism>
<reference evidence="3" key="1">
    <citation type="journal article" date="2023" name="Mol. Phylogenet. Evol.">
        <title>Genome-scale phylogeny and comparative genomics of the fungal order Sordariales.</title>
        <authorList>
            <person name="Hensen N."/>
            <person name="Bonometti L."/>
            <person name="Westerberg I."/>
            <person name="Brannstrom I.O."/>
            <person name="Guillou S."/>
            <person name="Cros-Aarteil S."/>
            <person name="Calhoun S."/>
            <person name="Haridas S."/>
            <person name="Kuo A."/>
            <person name="Mondo S."/>
            <person name="Pangilinan J."/>
            <person name="Riley R."/>
            <person name="LaButti K."/>
            <person name="Andreopoulos B."/>
            <person name="Lipzen A."/>
            <person name="Chen C."/>
            <person name="Yan M."/>
            <person name="Daum C."/>
            <person name="Ng V."/>
            <person name="Clum A."/>
            <person name="Steindorff A."/>
            <person name="Ohm R.A."/>
            <person name="Martin F."/>
            <person name="Silar P."/>
            <person name="Natvig D.O."/>
            <person name="Lalanne C."/>
            <person name="Gautier V."/>
            <person name="Ament-Velasquez S.L."/>
            <person name="Kruys A."/>
            <person name="Hutchinson M.I."/>
            <person name="Powell A.J."/>
            <person name="Barry K."/>
            <person name="Miller A.N."/>
            <person name="Grigoriev I.V."/>
            <person name="Debuchy R."/>
            <person name="Gladieux P."/>
            <person name="Hiltunen Thoren M."/>
            <person name="Johannesson H."/>
        </authorList>
    </citation>
    <scope>NUCLEOTIDE SEQUENCE</scope>
    <source>
        <strain evidence="3">CBS 892.96</strain>
    </source>
</reference>
<keyword evidence="2" id="KW-1133">Transmembrane helix</keyword>
<proteinExistence type="predicted"/>
<reference evidence="3" key="2">
    <citation type="submission" date="2023-05" db="EMBL/GenBank/DDBJ databases">
        <authorList>
            <consortium name="Lawrence Berkeley National Laboratory"/>
            <person name="Steindorff A."/>
            <person name="Hensen N."/>
            <person name="Bonometti L."/>
            <person name="Westerberg I."/>
            <person name="Brannstrom I.O."/>
            <person name="Guillou S."/>
            <person name="Cros-Aarteil S."/>
            <person name="Calhoun S."/>
            <person name="Haridas S."/>
            <person name="Kuo A."/>
            <person name="Mondo S."/>
            <person name="Pangilinan J."/>
            <person name="Riley R."/>
            <person name="Labutti K."/>
            <person name="Andreopoulos B."/>
            <person name="Lipzen A."/>
            <person name="Chen C."/>
            <person name="Yanf M."/>
            <person name="Daum C."/>
            <person name="Ng V."/>
            <person name="Clum A."/>
            <person name="Ohm R."/>
            <person name="Martin F."/>
            <person name="Silar P."/>
            <person name="Natvig D."/>
            <person name="Lalanne C."/>
            <person name="Gautier V."/>
            <person name="Ament-Velasquez S.L."/>
            <person name="Kruys A."/>
            <person name="Hutchinson M.I."/>
            <person name="Powell A.J."/>
            <person name="Barry K."/>
            <person name="Miller A.N."/>
            <person name="Grigoriev I.V."/>
            <person name="Debuchy R."/>
            <person name="Gladieux P."/>
            <person name="Thoren M.H."/>
            <person name="Johannesson H."/>
        </authorList>
    </citation>
    <scope>NUCLEOTIDE SEQUENCE</scope>
    <source>
        <strain evidence="3">CBS 892.96</strain>
    </source>
</reference>
<evidence type="ECO:0000256" key="2">
    <source>
        <dbReference type="SAM" id="Phobius"/>
    </source>
</evidence>
<keyword evidence="4" id="KW-1185">Reference proteome</keyword>
<feature type="compositionally biased region" description="Basic and acidic residues" evidence="1">
    <location>
        <begin position="40"/>
        <end position="60"/>
    </location>
</feature>
<gene>
    <name evidence="3" type="ORF">QBC36DRAFT_375869</name>
</gene>
<evidence type="ECO:0000313" key="4">
    <source>
        <dbReference type="Proteomes" id="UP001302321"/>
    </source>
</evidence>
<accession>A0AAN6WD69</accession>
<keyword evidence="2" id="KW-0472">Membrane</keyword>
<sequence>MSSAKDKPSGTPAPSNPATTSSTQRRHSSGGSQTTNSEGARVKFEDEQKPEVKDETKYEPEENPSLPVIKEGDSENESYYVNEDDGYQGFYQEEEKSDFYSPQSAVYSFTTPQTSPDFPPGDPPMVTSASVNHAGEPSPPLPPYVLFNGTLLLLGTLLFALVNSYPVTSLSALFFSRYPASPLGHRAVPDFVSISPADPVAPGLKALAQLATVVERLYFTLELYKDLFGYKAPGDYLLGGYRFDVGLGDFGLIDMGPLQQPRWPHATRVMATRGTGVRQEDSLLETVDKLVSAAAGAGVVVIISLPFLGTYLICLGLSRVAQVDRLMTAVFS</sequence>
<evidence type="ECO:0000313" key="3">
    <source>
        <dbReference type="EMBL" id="KAK4179606.1"/>
    </source>
</evidence>